<gene>
    <name evidence="1" type="ORF">PB01_19245</name>
</gene>
<evidence type="ECO:0000313" key="2">
    <source>
        <dbReference type="Proteomes" id="UP000325517"/>
    </source>
</evidence>
<reference evidence="1 2" key="1">
    <citation type="submission" date="2018-07" db="EMBL/GenBank/DDBJ databases">
        <title>Complete genome sequence of Psychrobacillus sp. PB01, isolated from iceberg, and comparative genome analysis of Psychrobacillus strains.</title>
        <authorList>
            <person name="Lee P.C."/>
        </authorList>
    </citation>
    <scope>NUCLEOTIDE SEQUENCE [LARGE SCALE GENOMIC DNA]</scope>
    <source>
        <strain evidence="1 2">PB01</strain>
    </source>
</reference>
<dbReference type="Proteomes" id="UP000325517">
    <property type="component" value="Chromosome"/>
</dbReference>
<keyword evidence="2" id="KW-1185">Reference proteome</keyword>
<evidence type="ECO:0000313" key="1">
    <source>
        <dbReference type="EMBL" id="QFG00761.1"/>
    </source>
</evidence>
<accession>A0A5J6SSB4</accession>
<dbReference type="AlphaFoldDB" id="A0A5J6SSB4"/>
<dbReference type="EMBL" id="CP031223">
    <property type="protein sequence ID" value="QFG00761.1"/>
    <property type="molecule type" value="Genomic_DNA"/>
</dbReference>
<protein>
    <submittedName>
        <fullName evidence="1">Uncharacterized protein</fullName>
    </submittedName>
</protein>
<proteinExistence type="predicted"/>
<dbReference type="RefSeq" id="WP_151701638.1">
    <property type="nucleotide sequence ID" value="NZ_CP031223.1"/>
</dbReference>
<organism evidence="1 2">
    <name type="scientific">Psychrobacillus glaciei</name>
    <dbReference type="NCBI Taxonomy" id="2283160"/>
    <lineage>
        <taxon>Bacteria</taxon>
        <taxon>Bacillati</taxon>
        <taxon>Bacillota</taxon>
        <taxon>Bacilli</taxon>
        <taxon>Bacillales</taxon>
        <taxon>Bacillaceae</taxon>
        <taxon>Psychrobacillus</taxon>
    </lineage>
</organism>
<dbReference type="OrthoDB" id="1747159at2"/>
<dbReference type="KEGG" id="psyo:PB01_19245"/>
<name>A0A5J6SSB4_9BACI</name>
<sequence length="309" mass="36195">MRFIKGFGFIKRDTSIYFMGAESKKQQLVKHENKNEKETYQQIDVEKYFRPSRRAILNNRLFDYHFFNSYYDKAFDKIDIPPSLMDTPENMILNYFSILREAENLTSQLIGGCGTVGEARIPFPIVYNFFAKDYKQKVSYSTYLASFEGIGHTNLIKLYKLPNQNSDQPIRFFIELETINGTAKGFSAFEYHYGTVSILKEESNYKIVNIELIGEDFLCDAYHGWRQRGEDVVDIEYGNWCKLIKKRLPTKMDSYVKTIDIIGTDGNDYRFIFIQLTNDTDVLISPLIRRNQGDWEETKIDPTKCVDKQ</sequence>